<keyword evidence="2" id="KW-1185">Reference proteome</keyword>
<dbReference type="VEuPathDB" id="VectorBase:ASTEI20_043966"/>
<proteinExistence type="predicted"/>
<protein>
    <submittedName>
        <fullName evidence="1">Uncharacterized protein</fullName>
    </submittedName>
</protein>
<dbReference type="VEuPathDB" id="VectorBase:ASTE004437"/>
<organism evidence="1 2">
    <name type="scientific">Anopheles stephensi</name>
    <name type="common">Indo-Pakistan malaria mosquito</name>
    <dbReference type="NCBI Taxonomy" id="30069"/>
    <lineage>
        <taxon>Eukaryota</taxon>
        <taxon>Metazoa</taxon>
        <taxon>Ecdysozoa</taxon>
        <taxon>Arthropoda</taxon>
        <taxon>Hexapoda</taxon>
        <taxon>Insecta</taxon>
        <taxon>Pterygota</taxon>
        <taxon>Neoptera</taxon>
        <taxon>Endopterygota</taxon>
        <taxon>Diptera</taxon>
        <taxon>Nematocera</taxon>
        <taxon>Culicoidea</taxon>
        <taxon>Culicidae</taxon>
        <taxon>Anophelinae</taxon>
        <taxon>Anopheles</taxon>
    </lineage>
</organism>
<dbReference type="EnsemblMetazoa" id="ASTEI01258-RA">
    <property type="protein sequence ID" value="ASTEI01258-PA"/>
    <property type="gene ID" value="ASTEI01258"/>
</dbReference>
<evidence type="ECO:0000313" key="1">
    <source>
        <dbReference type="EnsemblMetazoa" id="ASTEI01258-PA"/>
    </source>
</evidence>
<dbReference type="Proteomes" id="UP000076408">
    <property type="component" value="Unassembled WGS sequence"/>
</dbReference>
<dbReference type="AlphaFoldDB" id="A0A182XYH2"/>
<accession>A0A182XYH2</accession>
<sequence>MMLMIMEKASVLLVFVVCVLQVGRMTSFVAASPDFGVDVSIRGSVAVQRTAVRVEERFEELTVHMDFMLVSSYEKLGLLQNQVTYLVHNLTSIGTAFAMALNSATTSNSDVVGTFEPLIYSVSRLQTIGVSDIVDIVGEIRGLVGQYLSLQLEDSFETLHDSVQKMFGALIQLVSAIQTASSPSNINWLFVNNLNRAVNVVRGNVLPLNYTIASTGENIRESDAFLSRLSGRLELAETAVENEERYFNSQVDLVANATLLQADCSKQRVSGLAMAASPFVQTLCGFSKNLAECALQTAVQSVVQMSTTEWDRVVGVVRRYFDNLREESAFVQEVVGRFSSIYNLGLLLADVTISQRPYSLYCFHKFAHLIEQLVTRLTDGLVVCFNEEHTRLRSLQTGLVHMFATLVYDVEDLVEHLQFCTELEQRSECVTIVTMLYERLAAQLEEKLEAIEKFSIAETTASNARLRLCVYHTQVTVFTVNIDQVRSDIVECSEQGPLEHPYSMESRKM</sequence>
<evidence type="ECO:0000313" key="2">
    <source>
        <dbReference type="Proteomes" id="UP000076408"/>
    </source>
</evidence>
<name>A0A182XYH2_ANOST</name>
<dbReference type="VEuPathDB" id="VectorBase:ASTEI01258"/>
<reference evidence="1" key="2">
    <citation type="submission" date="2020-05" db="UniProtKB">
        <authorList>
            <consortium name="EnsemblMetazoa"/>
        </authorList>
    </citation>
    <scope>IDENTIFICATION</scope>
    <source>
        <strain evidence="1">Indian</strain>
    </source>
</reference>
<dbReference type="OMA" id="PLNYTIA"/>
<reference evidence="2" key="1">
    <citation type="journal article" date="2014" name="Genome Biol.">
        <title>Genome analysis of a major urban malaria vector mosquito, Anopheles stephensi.</title>
        <authorList>
            <person name="Jiang X."/>
            <person name="Peery A."/>
            <person name="Hall A.B."/>
            <person name="Sharma A."/>
            <person name="Chen X.G."/>
            <person name="Waterhouse R.M."/>
            <person name="Komissarov A."/>
            <person name="Riehle M.M."/>
            <person name="Shouche Y."/>
            <person name="Sharakhova M.V."/>
            <person name="Lawson D."/>
            <person name="Pakpour N."/>
            <person name="Arensburger P."/>
            <person name="Davidson V.L."/>
            <person name="Eiglmeier K."/>
            <person name="Emrich S."/>
            <person name="George P."/>
            <person name="Kennedy R.C."/>
            <person name="Mane S.P."/>
            <person name="Maslen G."/>
            <person name="Oringanje C."/>
            <person name="Qi Y."/>
            <person name="Settlage R."/>
            <person name="Tojo M."/>
            <person name="Tubio J.M."/>
            <person name="Unger M.F."/>
            <person name="Wang B."/>
            <person name="Vernick K.D."/>
            <person name="Ribeiro J.M."/>
            <person name="James A.A."/>
            <person name="Michel K."/>
            <person name="Riehle M.A."/>
            <person name="Luckhart S."/>
            <person name="Sharakhov I.V."/>
            <person name="Tu Z."/>
        </authorList>
    </citation>
    <scope>NUCLEOTIDE SEQUENCE [LARGE SCALE GENOMIC DNA]</scope>
    <source>
        <strain evidence="2">Indian</strain>
    </source>
</reference>